<dbReference type="GO" id="GO:0005506">
    <property type="term" value="F:iron ion binding"/>
    <property type="evidence" value="ECO:0007669"/>
    <property type="project" value="InterPro"/>
</dbReference>
<feature type="transmembrane region" description="Helical" evidence="7">
    <location>
        <begin position="67"/>
        <end position="92"/>
    </location>
</feature>
<evidence type="ECO:0000259" key="8">
    <source>
        <dbReference type="Pfam" id="PF04116"/>
    </source>
</evidence>
<gene>
    <name evidence="9" type="ORF">FHS72_003291</name>
</gene>
<proteinExistence type="predicted"/>
<dbReference type="AlphaFoldDB" id="A0A7W9BNH2"/>
<evidence type="ECO:0000256" key="4">
    <source>
        <dbReference type="ARBA" id="ARBA00023002"/>
    </source>
</evidence>
<reference evidence="9 10" key="1">
    <citation type="submission" date="2020-08" db="EMBL/GenBank/DDBJ databases">
        <title>Genomic Encyclopedia of Type Strains, Phase IV (KMG-IV): sequencing the most valuable type-strain genomes for metagenomic binning, comparative biology and taxonomic classification.</title>
        <authorList>
            <person name="Goeker M."/>
        </authorList>
    </citation>
    <scope>NUCLEOTIDE SEQUENCE [LARGE SCALE GENOMIC DNA]</scope>
    <source>
        <strain evidence="9 10">DSM 101064</strain>
    </source>
</reference>
<dbReference type="GO" id="GO:0012505">
    <property type="term" value="C:endomembrane system"/>
    <property type="evidence" value="ECO:0007669"/>
    <property type="project" value="UniProtKB-SubCell"/>
</dbReference>
<evidence type="ECO:0000256" key="6">
    <source>
        <dbReference type="ARBA" id="ARBA00023136"/>
    </source>
</evidence>
<evidence type="ECO:0000256" key="5">
    <source>
        <dbReference type="ARBA" id="ARBA00023098"/>
    </source>
</evidence>
<feature type="transmembrane region" description="Helical" evidence="7">
    <location>
        <begin position="20"/>
        <end position="39"/>
    </location>
</feature>
<name>A0A7W9BNH2_9RHOB</name>
<dbReference type="GO" id="GO:0016020">
    <property type="term" value="C:membrane"/>
    <property type="evidence" value="ECO:0007669"/>
    <property type="project" value="GOC"/>
</dbReference>
<dbReference type="GO" id="GO:0008610">
    <property type="term" value="P:lipid biosynthetic process"/>
    <property type="evidence" value="ECO:0007669"/>
    <property type="project" value="InterPro"/>
</dbReference>
<evidence type="ECO:0000313" key="9">
    <source>
        <dbReference type="EMBL" id="MBB5723646.1"/>
    </source>
</evidence>
<keyword evidence="10" id="KW-1185">Reference proteome</keyword>
<dbReference type="InterPro" id="IPR006694">
    <property type="entry name" value="Fatty_acid_hydroxylase"/>
</dbReference>
<feature type="domain" description="Fatty acid hydroxylase" evidence="8">
    <location>
        <begin position="120"/>
        <end position="268"/>
    </location>
</feature>
<evidence type="ECO:0000313" key="10">
    <source>
        <dbReference type="Proteomes" id="UP000535415"/>
    </source>
</evidence>
<keyword evidence="3 7" id="KW-1133">Transmembrane helix</keyword>
<dbReference type="RefSeq" id="WP_183530735.1">
    <property type="nucleotide sequence ID" value="NZ_JACIJM010000012.1"/>
</dbReference>
<evidence type="ECO:0000256" key="7">
    <source>
        <dbReference type="SAM" id="Phobius"/>
    </source>
</evidence>
<dbReference type="PANTHER" id="PTHR21624">
    <property type="entry name" value="STEROL DESATURASE-RELATED PROTEIN"/>
    <property type="match status" value="1"/>
</dbReference>
<comment type="caution">
    <text evidence="9">The sequence shown here is derived from an EMBL/GenBank/DDBJ whole genome shotgun (WGS) entry which is preliminary data.</text>
</comment>
<feature type="transmembrane region" description="Helical" evidence="7">
    <location>
        <begin position="198"/>
        <end position="217"/>
    </location>
</feature>
<organism evidence="9 10">
    <name type="scientific">Yoonia ponticola</name>
    <dbReference type="NCBI Taxonomy" id="1524255"/>
    <lineage>
        <taxon>Bacteria</taxon>
        <taxon>Pseudomonadati</taxon>
        <taxon>Pseudomonadota</taxon>
        <taxon>Alphaproteobacteria</taxon>
        <taxon>Rhodobacterales</taxon>
        <taxon>Paracoccaceae</taxon>
        <taxon>Yoonia</taxon>
    </lineage>
</organism>
<dbReference type="Pfam" id="PF04116">
    <property type="entry name" value="FA_hydroxylase"/>
    <property type="match status" value="1"/>
</dbReference>
<feature type="transmembrane region" description="Helical" evidence="7">
    <location>
        <begin position="112"/>
        <end position="132"/>
    </location>
</feature>
<evidence type="ECO:0000256" key="2">
    <source>
        <dbReference type="ARBA" id="ARBA00022692"/>
    </source>
</evidence>
<dbReference type="Proteomes" id="UP000535415">
    <property type="component" value="Unassembled WGS sequence"/>
</dbReference>
<keyword evidence="5" id="KW-0443">Lipid metabolism</keyword>
<evidence type="ECO:0000256" key="1">
    <source>
        <dbReference type="ARBA" id="ARBA00004127"/>
    </source>
</evidence>
<dbReference type="InterPro" id="IPR051689">
    <property type="entry name" value="Sterol_desaturase/TMEM195"/>
</dbReference>
<keyword evidence="2 7" id="KW-0812">Transmembrane</keyword>
<dbReference type="PANTHER" id="PTHR21624:SF1">
    <property type="entry name" value="ALKYLGLYCEROL MONOOXYGENASE"/>
    <property type="match status" value="1"/>
</dbReference>
<sequence length="334" mass="37702">MEFLANLVDGFNKSFAAQFFLSPLYLGSTLLIVWIIWIIRGRPTGFLRFVAPKELYMHPSTMVDIKIALFNTIFTATGALSILWIAPTVTLWLLDRFASITGGPMAIPETGIWQGILAAVLLFLTQDLCRYWNHYLHHMVRVLWPFHAVHHSAEVLTPVTFLRAHPAYSALQMLLMSVMIGFVQAVILFAVVGQIEPWVLYAGTITFNAYIFFAGHLRHSHIWLSYGPVLEHILISPAQHQVHHSSDVIHHDKNFGEVFAFWDWMFGTLYIPDGPEELTFGLADRNGVPIAQPHPTLKDALVGPFIEVWEEISKGTSLDPNKKATKDQDCEPSS</sequence>
<dbReference type="EMBL" id="JACIJM010000012">
    <property type="protein sequence ID" value="MBB5723646.1"/>
    <property type="molecule type" value="Genomic_DNA"/>
</dbReference>
<dbReference type="GO" id="GO:0050479">
    <property type="term" value="F:glyceryl-ether monooxygenase activity"/>
    <property type="evidence" value="ECO:0007669"/>
    <property type="project" value="TreeGrafter"/>
</dbReference>
<dbReference type="GO" id="GO:0006643">
    <property type="term" value="P:membrane lipid metabolic process"/>
    <property type="evidence" value="ECO:0007669"/>
    <property type="project" value="TreeGrafter"/>
</dbReference>
<comment type="subcellular location">
    <subcellularLocation>
        <location evidence="1">Endomembrane system</location>
        <topology evidence="1">Multi-pass membrane protein</topology>
    </subcellularLocation>
</comment>
<keyword evidence="6 7" id="KW-0472">Membrane</keyword>
<keyword evidence="4" id="KW-0560">Oxidoreductase</keyword>
<evidence type="ECO:0000256" key="3">
    <source>
        <dbReference type="ARBA" id="ARBA00022989"/>
    </source>
</evidence>
<protein>
    <submittedName>
        <fullName evidence="9">Sterol desaturase/sphingolipid hydroxylase (Fatty acid hydroxylase superfamily)</fullName>
    </submittedName>
</protein>
<accession>A0A7W9BNH2</accession>
<feature type="transmembrane region" description="Helical" evidence="7">
    <location>
        <begin position="173"/>
        <end position="192"/>
    </location>
</feature>